<evidence type="ECO:0008006" key="4">
    <source>
        <dbReference type="Google" id="ProtNLM"/>
    </source>
</evidence>
<dbReference type="GeneID" id="24406408"/>
<dbReference type="OrthoDB" id="4846391at2759"/>
<gene>
    <name evidence="2" type="ORF">GLRG_01043</name>
</gene>
<evidence type="ECO:0000313" key="2">
    <source>
        <dbReference type="EMBL" id="EFQ25899.1"/>
    </source>
</evidence>
<feature type="signal peptide" evidence="1">
    <location>
        <begin position="1"/>
        <end position="20"/>
    </location>
</feature>
<name>E3Q5D2_COLGM</name>
<organism evidence="3">
    <name type="scientific">Colletotrichum graminicola (strain M1.001 / M2 / FGSC 10212)</name>
    <name type="common">Maize anthracnose fungus</name>
    <name type="synonym">Glomerella graminicola</name>
    <dbReference type="NCBI Taxonomy" id="645133"/>
    <lineage>
        <taxon>Eukaryota</taxon>
        <taxon>Fungi</taxon>
        <taxon>Dikarya</taxon>
        <taxon>Ascomycota</taxon>
        <taxon>Pezizomycotina</taxon>
        <taxon>Sordariomycetes</taxon>
        <taxon>Hypocreomycetidae</taxon>
        <taxon>Glomerellales</taxon>
        <taxon>Glomerellaceae</taxon>
        <taxon>Colletotrichum</taxon>
        <taxon>Colletotrichum graminicola species complex</taxon>
    </lineage>
</organism>
<dbReference type="AlphaFoldDB" id="E3Q5D2"/>
<dbReference type="RefSeq" id="XP_008089919.1">
    <property type="nucleotide sequence ID" value="XM_008091728.1"/>
</dbReference>
<accession>E3Q5D2</accession>
<evidence type="ECO:0000256" key="1">
    <source>
        <dbReference type="SAM" id="SignalP"/>
    </source>
</evidence>
<sequence length="186" mass="20640">MMIFSTILLGLCVAIPLTKAAALPTVDAGDSVYEIFSQIYDGDEMVTNPNISIGALTTSTVRKRQHEECWSNYLTTSRNQEAYIDDCENIAQRLANSNLRIDLPPGRSEVFKSGQYRCKIIIRNQSTCRSYNPYRATLGIAAQDTMDSCGSPSKYSGWGYLTGNRNLIYIVEPEDISPPTYSPACN</sequence>
<evidence type="ECO:0000313" key="3">
    <source>
        <dbReference type="Proteomes" id="UP000008782"/>
    </source>
</evidence>
<dbReference type="Proteomes" id="UP000008782">
    <property type="component" value="Unassembled WGS sequence"/>
</dbReference>
<proteinExistence type="predicted"/>
<feature type="chain" id="PRO_5003180077" description="Ecp2 effector protein domain-containing protein" evidence="1">
    <location>
        <begin position="21"/>
        <end position="186"/>
    </location>
</feature>
<dbReference type="HOGENOM" id="CLU_1355181_0_0_1"/>
<protein>
    <recommendedName>
        <fullName evidence="4">Ecp2 effector protein domain-containing protein</fullName>
    </recommendedName>
</protein>
<reference evidence="3" key="1">
    <citation type="journal article" date="2012" name="Nat. Genet.">
        <title>Lifestyle transitions in plant pathogenic Colletotrichum fungi deciphered by genome and transcriptome analyses.</title>
        <authorList>
            <person name="O'Connell R.J."/>
            <person name="Thon M.R."/>
            <person name="Hacquard S."/>
            <person name="Amyotte S.G."/>
            <person name="Kleemann J."/>
            <person name="Torres M.F."/>
            <person name="Damm U."/>
            <person name="Buiate E.A."/>
            <person name="Epstein L."/>
            <person name="Alkan N."/>
            <person name="Altmueller J."/>
            <person name="Alvarado-Balderrama L."/>
            <person name="Bauser C.A."/>
            <person name="Becker C."/>
            <person name="Birren B.W."/>
            <person name="Chen Z."/>
            <person name="Choi J."/>
            <person name="Crouch J.A."/>
            <person name="Duvick J.P."/>
            <person name="Farman M.A."/>
            <person name="Gan P."/>
            <person name="Heiman D."/>
            <person name="Henrissat B."/>
            <person name="Howard R.J."/>
            <person name="Kabbage M."/>
            <person name="Koch C."/>
            <person name="Kracher B."/>
            <person name="Kubo Y."/>
            <person name="Law A.D."/>
            <person name="Lebrun M.-H."/>
            <person name="Lee Y.-H."/>
            <person name="Miyara I."/>
            <person name="Moore N."/>
            <person name="Neumann U."/>
            <person name="Nordstroem K."/>
            <person name="Panaccione D.G."/>
            <person name="Panstruga R."/>
            <person name="Place M."/>
            <person name="Proctor R.H."/>
            <person name="Prusky D."/>
            <person name="Rech G."/>
            <person name="Reinhardt R."/>
            <person name="Rollins J.A."/>
            <person name="Rounsley S."/>
            <person name="Schardl C.L."/>
            <person name="Schwartz D.C."/>
            <person name="Shenoy N."/>
            <person name="Shirasu K."/>
            <person name="Sikhakolli U.R."/>
            <person name="Stueber K."/>
            <person name="Sukno S.A."/>
            <person name="Sweigard J.A."/>
            <person name="Takano Y."/>
            <person name="Takahara H."/>
            <person name="Trail F."/>
            <person name="van der Does H.C."/>
            <person name="Voll L.M."/>
            <person name="Will I."/>
            <person name="Young S."/>
            <person name="Zeng Q."/>
            <person name="Zhang J."/>
            <person name="Zhou S."/>
            <person name="Dickman M.B."/>
            <person name="Schulze-Lefert P."/>
            <person name="Ver Loren van Themaat E."/>
            <person name="Ma L.-J."/>
            <person name="Vaillancourt L.J."/>
        </authorList>
    </citation>
    <scope>NUCLEOTIDE SEQUENCE [LARGE SCALE GENOMIC DNA]</scope>
    <source>
        <strain evidence="3">M1.001 / M2 / FGSC 10212</strain>
    </source>
</reference>
<keyword evidence="1" id="KW-0732">Signal</keyword>
<dbReference type="EMBL" id="GG697333">
    <property type="protein sequence ID" value="EFQ25899.1"/>
    <property type="molecule type" value="Genomic_DNA"/>
</dbReference>
<dbReference type="VEuPathDB" id="FungiDB:GLRG_01043"/>
<keyword evidence="3" id="KW-1185">Reference proteome</keyword>